<feature type="region of interest" description="Disordered" evidence="8">
    <location>
        <begin position="378"/>
        <end position="418"/>
    </location>
</feature>
<keyword evidence="4 7" id="KW-0949">S-adenosyl-L-methionine</keyword>
<evidence type="ECO:0000256" key="4">
    <source>
        <dbReference type="ARBA" id="ARBA00022691"/>
    </source>
</evidence>
<evidence type="ECO:0000313" key="9">
    <source>
        <dbReference type="EMBL" id="HEU02538.1"/>
    </source>
</evidence>
<dbReference type="Gene3D" id="3.40.50.150">
    <property type="entry name" value="Vaccinia Virus protein VP39"/>
    <property type="match status" value="1"/>
</dbReference>
<dbReference type="PANTHER" id="PTHR10629:SF52">
    <property type="entry name" value="DNA (CYTOSINE-5)-METHYLTRANSFERASE 1"/>
    <property type="match status" value="1"/>
</dbReference>
<dbReference type="PRINTS" id="PR00105">
    <property type="entry name" value="C5METTRFRASE"/>
</dbReference>
<keyword evidence="5" id="KW-0680">Restriction system</keyword>
<evidence type="ECO:0000256" key="8">
    <source>
        <dbReference type="SAM" id="MobiDB-lite"/>
    </source>
</evidence>
<dbReference type="SUPFAM" id="SSF53335">
    <property type="entry name" value="S-adenosyl-L-methionine-dependent methyltransferases"/>
    <property type="match status" value="1"/>
</dbReference>
<evidence type="ECO:0000256" key="7">
    <source>
        <dbReference type="PROSITE-ProRule" id="PRU01016"/>
    </source>
</evidence>
<comment type="similarity">
    <text evidence="7">Belongs to the class I-like SAM-binding methyltransferase superfamily. C5-methyltransferase family.</text>
</comment>
<keyword evidence="2 7" id="KW-0489">Methyltransferase</keyword>
<dbReference type="EMBL" id="DRGN01000285">
    <property type="protein sequence ID" value="HEU02538.1"/>
    <property type="molecule type" value="Genomic_DNA"/>
</dbReference>
<evidence type="ECO:0000256" key="6">
    <source>
        <dbReference type="ARBA" id="ARBA00047422"/>
    </source>
</evidence>
<evidence type="ECO:0000256" key="1">
    <source>
        <dbReference type="ARBA" id="ARBA00011975"/>
    </source>
</evidence>
<dbReference type="GO" id="GO:0032259">
    <property type="term" value="P:methylation"/>
    <property type="evidence" value="ECO:0007669"/>
    <property type="project" value="UniProtKB-KW"/>
</dbReference>
<comment type="catalytic activity">
    <reaction evidence="6">
        <text>a 2'-deoxycytidine in DNA + S-adenosyl-L-methionine = a 5-methyl-2'-deoxycytidine in DNA + S-adenosyl-L-homocysteine + H(+)</text>
        <dbReference type="Rhea" id="RHEA:13681"/>
        <dbReference type="Rhea" id="RHEA-COMP:11369"/>
        <dbReference type="Rhea" id="RHEA-COMP:11370"/>
        <dbReference type="ChEBI" id="CHEBI:15378"/>
        <dbReference type="ChEBI" id="CHEBI:57856"/>
        <dbReference type="ChEBI" id="CHEBI:59789"/>
        <dbReference type="ChEBI" id="CHEBI:85452"/>
        <dbReference type="ChEBI" id="CHEBI:85454"/>
        <dbReference type="EC" id="2.1.1.37"/>
    </reaction>
</comment>
<feature type="compositionally biased region" description="Basic and acidic residues" evidence="8">
    <location>
        <begin position="225"/>
        <end position="238"/>
    </location>
</feature>
<evidence type="ECO:0000256" key="3">
    <source>
        <dbReference type="ARBA" id="ARBA00022679"/>
    </source>
</evidence>
<dbReference type="AlphaFoldDB" id="A0A9C9TJ66"/>
<feature type="region of interest" description="Disordered" evidence="8">
    <location>
        <begin position="270"/>
        <end position="296"/>
    </location>
</feature>
<protein>
    <recommendedName>
        <fullName evidence="1">DNA (cytosine-5-)-methyltransferase</fullName>
        <ecNumber evidence="1">2.1.1.37</ecNumber>
    </recommendedName>
</protein>
<reference evidence="9" key="1">
    <citation type="journal article" date="2020" name="mSystems">
        <title>Genome- and Community-Level Interaction Insights into Carbon Utilization and Element Cycling Functions of Hydrothermarchaeota in Hydrothermal Sediment.</title>
        <authorList>
            <person name="Zhou Z."/>
            <person name="Liu Y."/>
            <person name="Xu W."/>
            <person name="Pan J."/>
            <person name="Luo Z.H."/>
            <person name="Li M."/>
        </authorList>
    </citation>
    <scope>NUCLEOTIDE SEQUENCE</scope>
    <source>
        <strain evidence="9">HyVt-347</strain>
    </source>
</reference>
<feature type="region of interest" description="Disordered" evidence="8">
    <location>
        <begin position="224"/>
        <end position="251"/>
    </location>
</feature>
<dbReference type="EC" id="2.1.1.37" evidence="1"/>
<keyword evidence="3 7" id="KW-0808">Transferase</keyword>
<organism evidence="9 10">
    <name type="scientific">Aurantimonas coralicida</name>
    <dbReference type="NCBI Taxonomy" id="182270"/>
    <lineage>
        <taxon>Bacteria</taxon>
        <taxon>Pseudomonadati</taxon>
        <taxon>Pseudomonadota</taxon>
        <taxon>Alphaproteobacteria</taxon>
        <taxon>Hyphomicrobiales</taxon>
        <taxon>Aurantimonadaceae</taxon>
        <taxon>Aurantimonas</taxon>
    </lineage>
</organism>
<dbReference type="GO" id="GO:0044027">
    <property type="term" value="P:negative regulation of gene expression via chromosomal CpG island methylation"/>
    <property type="evidence" value="ECO:0007669"/>
    <property type="project" value="TreeGrafter"/>
</dbReference>
<dbReference type="InterPro" id="IPR029063">
    <property type="entry name" value="SAM-dependent_MTases_sf"/>
</dbReference>
<dbReference type="GO" id="GO:0003886">
    <property type="term" value="F:DNA (cytosine-5-)-methyltransferase activity"/>
    <property type="evidence" value="ECO:0007669"/>
    <property type="project" value="UniProtKB-EC"/>
</dbReference>
<dbReference type="Proteomes" id="UP000885680">
    <property type="component" value="Unassembled WGS sequence"/>
</dbReference>
<proteinExistence type="inferred from homology"/>
<dbReference type="Pfam" id="PF00145">
    <property type="entry name" value="DNA_methylase"/>
    <property type="match status" value="1"/>
</dbReference>
<dbReference type="InterPro" id="IPR050390">
    <property type="entry name" value="C5-Methyltransferase"/>
</dbReference>
<name>A0A9C9TJ66_9HYPH</name>
<gene>
    <name evidence="9" type="ORF">ENH89_19910</name>
</gene>
<evidence type="ECO:0000256" key="2">
    <source>
        <dbReference type="ARBA" id="ARBA00022603"/>
    </source>
</evidence>
<dbReference type="GO" id="GO:0003677">
    <property type="term" value="F:DNA binding"/>
    <property type="evidence" value="ECO:0007669"/>
    <property type="project" value="TreeGrafter"/>
</dbReference>
<evidence type="ECO:0000313" key="10">
    <source>
        <dbReference type="Proteomes" id="UP000885680"/>
    </source>
</evidence>
<dbReference type="PANTHER" id="PTHR10629">
    <property type="entry name" value="CYTOSINE-SPECIFIC METHYLTRANSFERASE"/>
    <property type="match status" value="1"/>
</dbReference>
<evidence type="ECO:0000256" key="5">
    <source>
        <dbReference type="ARBA" id="ARBA00022747"/>
    </source>
</evidence>
<dbReference type="PROSITE" id="PS51679">
    <property type="entry name" value="SAM_MT_C5"/>
    <property type="match status" value="1"/>
</dbReference>
<dbReference type="GO" id="GO:0009307">
    <property type="term" value="P:DNA restriction-modification system"/>
    <property type="evidence" value="ECO:0007669"/>
    <property type="project" value="UniProtKB-KW"/>
</dbReference>
<comment type="caution">
    <text evidence="9">The sequence shown here is derived from an EMBL/GenBank/DDBJ whole genome shotgun (WGS) entry which is preliminary data.</text>
</comment>
<sequence>MNIELFPCSGGMALGFRRAGIEFDLAIDFDPCAVDSYAANLGHRPLQMDVRDFLRLLEDGWRPAKRLELLVADPPCTPWSRAGKCKGQDDERDMLGETMQIIELLMPQRWVIANVPGLDDATHWDKVVKPVIGEAAVRLGYCVDYASLNAANYGVPQMRVRPFWFAHQVGTECIRWPAPTHGDPRKMGSLSLPGVDALLPWVTCRDALSHLPLEELGKPVRLRWRNPDHRASDPDEPAKTQTRNTNSDGCLLVNPRHAPAVLDRPAPAVTAKDRDGHAAPSTILAVGDGPRAMMRPHETDRPARTLTGSCQDSTHILAVSPRHVSREDEPAHGITAGADHRQESVLAESRQVGQWPSKGNHNPSRADAPALVQTSATGSTSGVMAADDDWPWGRPATTVTGDKSGRIPPPGHHGKSYMSKGVKLSEKARLILQSFPEDWQLLSSTKTGRSSMLGQAMPPLLAQPVARSIVEHMAKPEGE</sequence>
<feature type="compositionally biased region" description="Polar residues" evidence="8">
    <location>
        <begin position="239"/>
        <end position="248"/>
    </location>
</feature>
<accession>A0A9C9TJ66</accession>
<dbReference type="InterPro" id="IPR001525">
    <property type="entry name" value="C5_MeTfrase"/>
</dbReference>
<feature type="active site" evidence="7">
    <location>
        <position position="76"/>
    </location>
</feature>